<dbReference type="AlphaFoldDB" id="A0A1P8U583"/>
<protein>
    <recommendedName>
        <fullName evidence="2">Antitoxin</fullName>
    </recommendedName>
</protein>
<dbReference type="Proteomes" id="UP000187185">
    <property type="component" value="Chromosome"/>
</dbReference>
<dbReference type="EMBL" id="CP018762">
    <property type="protein sequence ID" value="APZ33268.1"/>
    <property type="molecule type" value="Genomic_DNA"/>
</dbReference>
<keyword evidence="5" id="KW-1185">Reference proteome</keyword>
<organism evidence="4 5">
    <name type="scientific">Microbacterium aurum</name>
    <dbReference type="NCBI Taxonomy" id="36805"/>
    <lineage>
        <taxon>Bacteria</taxon>
        <taxon>Bacillati</taxon>
        <taxon>Actinomycetota</taxon>
        <taxon>Actinomycetes</taxon>
        <taxon>Micrococcales</taxon>
        <taxon>Microbacteriaceae</taxon>
        <taxon>Microbacterium</taxon>
    </lineage>
</organism>
<reference evidence="4 5" key="1">
    <citation type="submission" date="2016-12" db="EMBL/GenBank/DDBJ databases">
        <title>Complete genome sequence of Microbacterium aurum KACC 15219.</title>
        <authorList>
            <person name="Jung Y."/>
            <person name="Shin J.-H."/>
            <person name="Lee Y.-J."/>
            <person name="Yi H."/>
            <person name="Bahn Y.-S."/>
            <person name="Kim J.F."/>
            <person name="Lee D.-W."/>
        </authorList>
    </citation>
    <scope>NUCLEOTIDE SEQUENCE [LARGE SCALE GENOMIC DNA]</scope>
    <source>
        <strain evidence="4 5">KACC 15219</strain>
    </source>
</reference>
<accession>A0A1P8U583</accession>
<comment type="function">
    <text evidence="2">Antitoxin component of a type II toxin-antitoxin (TA) system.</text>
</comment>
<dbReference type="InterPro" id="IPR006442">
    <property type="entry name" value="Antitoxin_Phd/YefM"/>
</dbReference>
<evidence type="ECO:0000313" key="4">
    <source>
        <dbReference type="EMBL" id="APZ33268.1"/>
    </source>
</evidence>
<gene>
    <name evidence="4" type="ORF">BOH66_02405</name>
</gene>
<dbReference type="NCBIfam" id="TIGR01552">
    <property type="entry name" value="phd_fam"/>
    <property type="match status" value="1"/>
</dbReference>
<evidence type="ECO:0000313" key="5">
    <source>
        <dbReference type="Proteomes" id="UP000187185"/>
    </source>
</evidence>
<sequence length="87" mass="9565">MTVATIGIRELRDGLSRHLAAVQEGDEIVVTDHGKPIARILPYGEESPLDRLIRLGVARPPRAPRAPLPEPIKANGTVSDLIKEQRR</sequence>
<name>A0A1P8U583_9MICO</name>
<evidence type="ECO:0000256" key="3">
    <source>
        <dbReference type="SAM" id="MobiDB-lite"/>
    </source>
</evidence>
<dbReference type="InterPro" id="IPR036165">
    <property type="entry name" value="YefM-like_sf"/>
</dbReference>
<dbReference type="KEGG" id="maur:BOH66_02405"/>
<proteinExistence type="inferred from homology"/>
<dbReference type="OrthoDB" id="557859at2"/>
<dbReference type="PANTHER" id="PTHR35377">
    <property type="entry name" value="ANTITOXIN VAPB49-RELATED-RELATED"/>
    <property type="match status" value="1"/>
</dbReference>
<dbReference type="Gene3D" id="3.40.1620.10">
    <property type="entry name" value="YefM-like domain"/>
    <property type="match status" value="1"/>
</dbReference>
<dbReference type="Pfam" id="PF02604">
    <property type="entry name" value="PhdYeFM_antitox"/>
    <property type="match status" value="1"/>
</dbReference>
<comment type="similarity">
    <text evidence="1 2">Belongs to the phD/YefM antitoxin family.</text>
</comment>
<dbReference type="InterPro" id="IPR051416">
    <property type="entry name" value="phD-YefM_TA_antitoxins"/>
</dbReference>
<evidence type="ECO:0000256" key="1">
    <source>
        <dbReference type="ARBA" id="ARBA00009981"/>
    </source>
</evidence>
<dbReference type="STRING" id="36805.BOH66_02405"/>
<evidence type="ECO:0000256" key="2">
    <source>
        <dbReference type="RuleBase" id="RU362080"/>
    </source>
</evidence>
<dbReference type="SUPFAM" id="SSF143120">
    <property type="entry name" value="YefM-like"/>
    <property type="match status" value="1"/>
</dbReference>
<dbReference type="RefSeq" id="WP_076688954.1">
    <property type="nucleotide sequence ID" value="NZ_CALBSP010000083.1"/>
</dbReference>
<feature type="region of interest" description="Disordered" evidence="3">
    <location>
        <begin position="62"/>
        <end position="87"/>
    </location>
</feature>